<evidence type="ECO:0000256" key="6">
    <source>
        <dbReference type="SAM" id="MobiDB-lite"/>
    </source>
</evidence>
<organism evidence="7 8">
    <name type="scientific">Anoxybacteroides tepidamans</name>
    <dbReference type="NCBI Taxonomy" id="265948"/>
    <lineage>
        <taxon>Bacteria</taxon>
        <taxon>Bacillati</taxon>
        <taxon>Bacillota</taxon>
        <taxon>Bacilli</taxon>
        <taxon>Bacillales</taxon>
        <taxon>Anoxybacillaceae</taxon>
        <taxon>Anoxybacteroides</taxon>
    </lineage>
</organism>
<dbReference type="PROSITE" id="PS51257">
    <property type="entry name" value="PROKAR_LIPOPROTEIN"/>
    <property type="match status" value="1"/>
</dbReference>
<gene>
    <name evidence="7" type="ORF">HNQ34_002186</name>
</gene>
<dbReference type="InterPro" id="IPR006059">
    <property type="entry name" value="SBP"/>
</dbReference>
<feature type="compositionally biased region" description="Basic and acidic residues" evidence="6">
    <location>
        <begin position="23"/>
        <end position="37"/>
    </location>
</feature>
<feature type="region of interest" description="Disordered" evidence="6">
    <location>
        <begin position="22"/>
        <end position="50"/>
    </location>
</feature>
<proteinExistence type="inferred from homology"/>
<dbReference type="PANTHER" id="PTHR30061">
    <property type="entry name" value="MALTOSE-BINDING PERIPLASMIC PROTEIN"/>
    <property type="match status" value="1"/>
</dbReference>
<evidence type="ECO:0000256" key="1">
    <source>
        <dbReference type="ARBA" id="ARBA00008520"/>
    </source>
</evidence>
<comment type="similarity">
    <text evidence="1 5">Belongs to the bacterial solute-binding protein 1 family.</text>
</comment>
<evidence type="ECO:0000313" key="8">
    <source>
        <dbReference type="Proteomes" id="UP000520011"/>
    </source>
</evidence>
<comment type="caution">
    <text evidence="7">The sequence shown here is derived from an EMBL/GenBank/DDBJ whole genome shotgun (WGS) entry which is preliminary data.</text>
</comment>
<dbReference type="Proteomes" id="UP000520011">
    <property type="component" value="Unassembled WGS sequence"/>
</dbReference>
<feature type="chain" id="PRO_5039750551" description="Maltodextrin-binding protein" evidence="5">
    <location>
        <begin position="20"/>
        <end position="431"/>
    </location>
</feature>
<keyword evidence="5" id="KW-1003">Cell membrane</keyword>
<keyword evidence="5" id="KW-0472">Membrane</keyword>
<dbReference type="PRINTS" id="PR00181">
    <property type="entry name" value="MALTOSEBP"/>
</dbReference>
<dbReference type="GO" id="GO:0042956">
    <property type="term" value="P:maltodextrin transmembrane transport"/>
    <property type="evidence" value="ECO:0007669"/>
    <property type="project" value="TreeGrafter"/>
</dbReference>
<keyword evidence="4 5" id="KW-0732">Signal</keyword>
<keyword evidence="3 5" id="KW-0762">Sugar transport</keyword>
<dbReference type="RefSeq" id="WP_183254318.1">
    <property type="nucleotide sequence ID" value="NZ_JACHEP010000011.1"/>
</dbReference>
<keyword evidence="8" id="KW-1185">Reference proteome</keyword>
<evidence type="ECO:0000313" key="7">
    <source>
        <dbReference type="EMBL" id="MBB5325087.1"/>
    </source>
</evidence>
<accession>A0A7W8ISM6</accession>
<dbReference type="GO" id="GO:1901982">
    <property type="term" value="F:maltose binding"/>
    <property type="evidence" value="ECO:0007669"/>
    <property type="project" value="TreeGrafter"/>
</dbReference>
<name>A0A7W8ISM6_9BACL</name>
<dbReference type="SUPFAM" id="SSF53850">
    <property type="entry name" value="Periplasmic binding protein-like II"/>
    <property type="match status" value="1"/>
</dbReference>
<comment type="subcellular location">
    <subcellularLocation>
        <location evidence="5">Cell membrane</location>
        <topology evidence="5">Lipid-anchor</topology>
    </subcellularLocation>
</comment>
<dbReference type="AlphaFoldDB" id="A0A7W8ISM6"/>
<evidence type="ECO:0000256" key="4">
    <source>
        <dbReference type="ARBA" id="ARBA00022729"/>
    </source>
</evidence>
<dbReference type="Pfam" id="PF13416">
    <property type="entry name" value="SBP_bac_8"/>
    <property type="match status" value="1"/>
</dbReference>
<dbReference type="PANTHER" id="PTHR30061:SF50">
    <property type="entry name" value="MALTOSE_MALTODEXTRIN-BINDING PERIPLASMIC PROTEIN"/>
    <property type="match status" value="1"/>
</dbReference>
<keyword evidence="2 5" id="KW-0813">Transport</keyword>
<dbReference type="Gene3D" id="3.40.190.10">
    <property type="entry name" value="Periplasmic binding protein-like II"/>
    <property type="match status" value="2"/>
</dbReference>
<dbReference type="GO" id="GO:0015768">
    <property type="term" value="P:maltose transport"/>
    <property type="evidence" value="ECO:0007669"/>
    <property type="project" value="TreeGrafter"/>
</dbReference>
<evidence type="ECO:0000256" key="5">
    <source>
        <dbReference type="RuleBase" id="RU365005"/>
    </source>
</evidence>
<dbReference type="GO" id="GO:0015144">
    <property type="term" value="F:carbohydrate transmembrane transporter activity"/>
    <property type="evidence" value="ECO:0007669"/>
    <property type="project" value="InterPro"/>
</dbReference>
<feature type="signal peptide" evidence="5">
    <location>
        <begin position="1"/>
        <end position="19"/>
    </location>
</feature>
<dbReference type="GO" id="GO:0055052">
    <property type="term" value="C:ATP-binding cassette (ABC) transporter complex, substrate-binding subunit-containing"/>
    <property type="evidence" value="ECO:0007669"/>
    <property type="project" value="TreeGrafter"/>
</dbReference>
<sequence length="431" mass="47346">MKKMVSIFSSFALTAGVLAGCGPDKEATKPKNNEGESKTATTEDGMPPKPDKLVVWEDVKRGVALEPAIKAFEQKYGIKVEYKEVEMATKQRDQLRLDGPAGTGPDVITVPHDQIGQLVTEGLIREINVDQSVLDTFTESSLKAETYNGKLYGLPKAVETPVFIYNKKLMDKAPETMDELYQFAKGFTKGDKYGFLALWDNFYFAHGVIAGMGGYVFKDNNGTLDRNDIGLNNEGAVKGTEYIQKWYKELFPKGIIGENGGSTMDGLFNEGKVASVMNGPWAFQGMRDAGIDIGVAPMPTLPNGEHVKTFMGVKGWHVSAFSKNPEWATKLIEFLTNEENAKKRFELTKEIPPVKSLINDPLIANDEGAKAVAIQSQYAVPMPNIPEMAEVWSPMATALQLVANQKAEPKKALDDAVKTIKTNIETNHPSK</sequence>
<evidence type="ECO:0000256" key="2">
    <source>
        <dbReference type="ARBA" id="ARBA00022448"/>
    </source>
</evidence>
<protein>
    <recommendedName>
        <fullName evidence="5">Maltodextrin-binding protein</fullName>
    </recommendedName>
</protein>
<reference evidence="7 8" key="1">
    <citation type="submission" date="2020-08" db="EMBL/GenBank/DDBJ databases">
        <title>Genomic Encyclopedia of Type Strains, Phase IV (KMG-IV): sequencing the most valuable type-strain genomes for metagenomic binning, comparative biology and taxonomic classification.</title>
        <authorList>
            <person name="Goeker M."/>
        </authorList>
    </citation>
    <scope>NUCLEOTIDE SEQUENCE [LARGE SCALE GENOMIC DNA]</scope>
    <source>
        <strain evidence="7 8">DSM 16325</strain>
    </source>
</reference>
<dbReference type="EMBL" id="JACHEP010000011">
    <property type="protein sequence ID" value="MBB5325087.1"/>
    <property type="molecule type" value="Genomic_DNA"/>
</dbReference>
<evidence type="ECO:0000256" key="3">
    <source>
        <dbReference type="ARBA" id="ARBA00022597"/>
    </source>
</evidence>
<dbReference type="InterPro" id="IPR006060">
    <property type="entry name" value="Maltose/Cyclodextrin-bd"/>
</dbReference>
<keyword evidence="5" id="KW-0449">Lipoprotein</keyword>